<evidence type="ECO:0000256" key="4">
    <source>
        <dbReference type="SAM" id="Phobius"/>
    </source>
</evidence>
<protein>
    <submittedName>
        <fullName evidence="6">DNA mismatch repair protein MutS</fullName>
    </submittedName>
</protein>
<dbReference type="Proteomes" id="UP001597032">
    <property type="component" value="Unassembled WGS sequence"/>
</dbReference>
<organism evidence="6 7">
    <name type="scientific">Lutibacter aestuarii</name>
    <dbReference type="NCBI Taxonomy" id="861111"/>
    <lineage>
        <taxon>Bacteria</taxon>
        <taxon>Pseudomonadati</taxon>
        <taxon>Bacteroidota</taxon>
        <taxon>Flavobacteriia</taxon>
        <taxon>Flavobacteriales</taxon>
        <taxon>Flavobacteriaceae</taxon>
        <taxon>Lutibacter</taxon>
    </lineage>
</organism>
<name>A0ABW2Z501_9FLAO</name>
<dbReference type="InterPro" id="IPR027417">
    <property type="entry name" value="P-loop_NTPase"/>
</dbReference>
<keyword evidence="4" id="KW-1133">Transmembrane helix</keyword>
<evidence type="ECO:0000256" key="2">
    <source>
        <dbReference type="ARBA" id="ARBA00022840"/>
    </source>
</evidence>
<keyword evidence="4" id="KW-0812">Transmembrane</keyword>
<dbReference type="InterPro" id="IPR045076">
    <property type="entry name" value="MutS"/>
</dbReference>
<reference evidence="7" key="1">
    <citation type="journal article" date="2019" name="Int. J. Syst. Evol. Microbiol.">
        <title>The Global Catalogue of Microorganisms (GCM) 10K type strain sequencing project: providing services to taxonomists for standard genome sequencing and annotation.</title>
        <authorList>
            <consortium name="The Broad Institute Genomics Platform"/>
            <consortium name="The Broad Institute Genome Sequencing Center for Infectious Disease"/>
            <person name="Wu L."/>
            <person name="Ma J."/>
        </authorList>
    </citation>
    <scope>NUCLEOTIDE SEQUENCE [LARGE SCALE GENOMIC DNA]</scope>
    <source>
        <strain evidence="7">CCUG 60022</strain>
    </source>
</reference>
<proteinExistence type="predicted"/>
<feature type="transmembrane region" description="Helical" evidence="4">
    <location>
        <begin position="54"/>
        <end position="70"/>
    </location>
</feature>
<comment type="caution">
    <text evidence="6">The sequence shown here is derived from an EMBL/GenBank/DDBJ whole genome shotgun (WGS) entry which is preliminary data.</text>
</comment>
<feature type="domain" description="DNA mismatch repair proteins mutS family" evidence="5">
    <location>
        <begin position="415"/>
        <end position="587"/>
    </location>
</feature>
<evidence type="ECO:0000256" key="1">
    <source>
        <dbReference type="ARBA" id="ARBA00022741"/>
    </source>
</evidence>
<keyword evidence="1" id="KW-0547">Nucleotide-binding</keyword>
<evidence type="ECO:0000256" key="3">
    <source>
        <dbReference type="ARBA" id="ARBA00023125"/>
    </source>
</evidence>
<keyword evidence="2" id="KW-0067">ATP-binding</keyword>
<keyword evidence="3" id="KW-0238">DNA-binding</keyword>
<keyword evidence="7" id="KW-1185">Reference proteome</keyword>
<evidence type="ECO:0000259" key="5">
    <source>
        <dbReference type="SMART" id="SM00534"/>
    </source>
</evidence>
<feature type="transmembrane region" description="Helical" evidence="4">
    <location>
        <begin position="206"/>
        <end position="227"/>
    </location>
</feature>
<dbReference type="Pfam" id="PF00488">
    <property type="entry name" value="MutS_V"/>
    <property type="match status" value="1"/>
</dbReference>
<dbReference type="RefSeq" id="WP_386782073.1">
    <property type="nucleotide sequence ID" value="NZ_JBHTIC010000007.1"/>
</dbReference>
<feature type="transmembrane region" description="Helical" evidence="4">
    <location>
        <begin position="31"/>
        <end position="48"/>
    </location>
</feature>
<dbReference type="PANTHER" id="PTHR11361:SF99">
    <property type="entry name" value="DNA MISMATCH REPAIR PROTEIN"/>
    <property type="match status" value="1"/>
</dbReference>
<dbReference type="Gene3D" id="3.40.50.300">
    <property type="entry name" value="P-loop containing nucleotide triphosphate hydrolases"/>
    <property type="match status" value="1"/>
</dbReference>
<dbReference type="InterPro" id="IPR000432">
    <property type="entry name" value="DNA_mismatch_repair_MutS_C"/>
</dbReference>
<gene>
    <name evidence="6" type="ORF">ACFQZW_07250</name>
</gene>
<dbReference type="SMART" id="SM00534">
    <property type="entry name" value="MUTSac"/>
    <property type="match status" value="1"/>
</dbReference>
<evidence type="ECO:0000313" key="7">
    <source>
        <dbReference type="Proteomes" id="UP001597032"/>
    </source>
</evidence>
<dbReference type="PANTHER" id="PTHR11361">
    <property type="entry name" value="DNA MISMATCH REPAIR PROTEIN MUTS FAMILY MEMBER"/>
    <property type="match status" value="1"/>
</dbReference>
<keyword evidence="4" id="KW-0472">Membrane</keyword>
<sequence length="589" mass="67774">MQHPHQFYKVQKNIFEQESIQLKKKLSVSSLLRLFTFLGSILGVYFFFGNTSLMLLTIGIGVVVFIFLVVKHGNLQYSYKLNKALISINKTELNVLNRDYLNLNDGSEYINPKHFYSYDIDLFGRGSFFQYCNRTVTIEGKNKLFLELTSNSILNIEEKQLGIKELSQKSIWRQRFTAIASLVKVEHPAKEIVQWIHNYTSVFPKFLSYLPLIFSTISLALVTLLILQLIPEVILLFWLFIGLGISGFYVKKVNGLYKNTSNAKDTFKQYYKLLNEIENTSFKSEILKNEQLKIQTEFKKASTIFKEYSKLLDALDQRNNVIIAVLGNGFFLKDLHQASKIEKWIKTYKSKVEQWFEVIAFFDAQNSLANFTFNHPNYVFPEIKNNKEVIKATDLGHTLLNEIQRVDSDFTIKNQQFFIITGANMAGKSTFLRTVSLAIVMANVGLPVCAKAFEYTPIKLITSMRTSDSLADDESYFFSELKRLKFIVDEIGKDNYFIILDEILKGTNSTDKAIGSKKFVQKLVASNSTGIIATHDLSLCEIEKELAEVENFYFDAEIINNELNFDYKLKEGICKNMNASFLLKKMEII</sequence>
<feature type="transmembrane region" description="Helical" evidence="4">
    <location>
        <begin position="233"/>
        <end position="250"/>
    </location>
</feature>
<dbReference type="SUPFAM" id="SSF52540">
    <property type="entry name" value="P-loop containing nucleoside triphosphate hydrolases"/>
    <property type="match status" value="1"/>
</dbReference>
<dbReference type="EMBL" id="JBHTIC010000007">
    <property type="protein sequence ID" value="MFD0761873.1"/>
    <property type="molecule type" value="Genomic_DNA"/>
</dbReference>
<accession>A0ABW2Z501</accession>
<evidence type="ECO:0000313" key="6">
    <source>
        <dbReference type="EMBL" id="MFD0761873.1"/>
    </source>
</evidence>